<dbReference type="RefSeq" id="WP_135550748.1">
    <property type="nucleotide sequence ID" value="NZ_SPQQ01000010.1"/>
</dbReference>
<keyword evidence="1" id="KW-1133">Transmembrane helix</keyword>
<evidence type="ECO:0000256" key="1">
    <source>
        <dbReference type="SAM" id="Phobius"/>
    </source>
</evidence>
<protein>
    <submittedName>
        <fullName evidence="2">Uncharacterized protein</fullName>
    </submittedName>
</protein>
<comment type="caution">
    <text evidence="2">The sequence shown here is derived from an EMBL/GenBank/DDBJ whole genome shotgun (WGS) entry which is preliminary data.</text>
</comment>
<evidence type="ECO:0000313" key="3">
    <source>
        <dbReference type="Proteomes" id="UP000298460"/>
    </source>
</evidence>
<proteinExistence type="predicted"/>
<keyword evidence="1" id="KW-0812">Transmembrane</keyword>
<dbReference type="AlphaFoldDB" id="A0A4Z0R0U9"/>
<feature type="transmembrane region" description="Helical" evidence="1">
    <location>
        <begin position="53"/>
        <end position="74"/>
    </location>
</feature>
<sequence length="154" mass="17454">MKEMDKALLTQLFQDKPIPGTVLEHFQTQLIAQIVANPVDFGKEKRIVELRKWGIGLVISLMVAGLAFGVFLWFERNIVFQGLNALWFMVSGLTYVSDLQQIGHVILEKLILLRELETGLSLLWGVISWPIFGLVSVFVIFRSANQVQNEKPSI</sequence>
<name>A0A4Z0R0U9_9FIRM</name>
<feature type="transmembrane region" description="Helical" evidence="1">
    <location>
        <begin position="86"/>
        <end position="107"/>
    </location>
</feature>
<dbReference type="OrthoDB" id="1796948at2"/>
<feature type="transmembrane region" description="Helical" evidence="1">
    <location>
        <begin position="119"/>
        <end position="141"/>
    </location>
</feature>
<accession>A0A4Z0R0U9</accession>
<keyword evidence="3" id="KW-1185">Reference proteome</keyword>
<keyword evidence="1" id="KW-0472">Membrane</keyword>
<organism evidence="2 3">
    <name type="scientific">Desulfosporosinus fructosivorans</name>
    <dbReference type="NCBI Taxonomy" id="2018669"/>
    <lineage>
        <taxon>Bacteria</taxon>
        <taxon>Bacillati</taxon>
        <taxon>Bacillota</taxon>
        <taxon>Clostridia</taxon>
        <taxon>Eubacteriales</taxon>
        <taxon>Desulfitobacteriaceae</taxon>
        <taxon>Desulfosporosinus</taxon>
    </lineage>
</organism>
<dbReference type="Proteomes" id="UP000298460">
    <property type="component" value="Unassembled WGS sequence"/>
</dbReference>
<evidence type="ECO:0000313" key="2">
    <source>
        <dbReference type="EMBL" id="TGE35833.1"/>
    </source>
</evidence>
<dbReference type="EMBL" id="SPQQ01000010">
    <property type="protein sequence ID" value="TGE35833.1"/>
    <property type="molecule type" value="Genomic_DNA"/>
</dbReference>
<gene>
    <name evidence="2" type="ORF">E4K67_22185</name>
</gene>
<reference evidence="2 3" key="1">
    <citation type="submission" date="2019-03" db="EMBL/GenBank/DDBJ databases">
        <title>Draft Genome Sequence of Desulfosporosinus fructosivorans Strain 63.6F, Isolated from Marine Sediment in the Baltic Sea.</title>
        <authorList>
            <person name="Hausmann B."/>
            <person name="Vandieken V."/>
            <person name="Pjevac P."/>
            <person name="Schreck K."/>
            <person name="Herbold C.W."/>
            <person name="Loy A."/>
        </authorList>
    </citation>
    <scope>NUCLEOTIDE SEQUENCE [LARGE SCALE GENOMIC DNA]</scope>
    <source>
        <strain evidence="2 3">63.6F</strain>
    </source>
</reference>